<dbReference type="GO" id="GO:0005634">
    <property type="term" value="C:nucleus"/>
    <property type="evidence" value="ECO:0007669"/>
    <property type="project" value="TreeGrafter"/>
</dbReference>
<feature type="compositionally biased region" description="Basic and acidic residues" evidence="5">
    <location>
        <begin position="163"/>
        <end position="172"/>
    </location>
</feature>
<comment type="similarity">
    <text evidence="1 4">Belongs to the inositol phosphokinase (IPK) family.</text>
</comment>
<organism evidence="6 7">
    <name type="scientific">Pomacea canaliculata</name>
    <name type="common">Golden apple snail</name>
    <dbReference type="NCBI Taxonomy" id="400727"/>
    <lineage>
        <taxon>Eukaryota</taxon>
        <taxon>Metazoa</taxon>
        <taxon>Spiralia</taxon>
        <taxon>Lophotrochozoa</taxon>
        <taxon>Mollusca</taxon>
        <taxon>Gastropoda</taxon>
        <taxon>Caenogastropoda</taxon>
        <taxon>Architaenioglossa</taxon>
        <taxon>Ampullarioidea</taxon>
        <taxon>Ampullariidae</taxon>
        <taxon>Pomacea</taxon>
    </lineage>
</organism>
<feature type="region of interest" description="Disordered" evidence="5">
    <location>
        <begin position="128"/>
        <end position="185"/>
    </location>
</feature>
<dbReference type="Proteomes" id="UP000245119">
    <property type="component" value="Linkage Group LG10"/>
</dbReference>
<dbReference type="InterPro" id="IPR038286">
    <property type="entry name" value="IPK_sf"/>
</dbReference>
<keyword evidence="2 4" id="KW-0808">Transferase</keyword>
<evidence type="ECO:0000256" key="5">
    <source>
        <dbReference type="SAM" id="MobiDB-lite"/>
    </source>
</evidence>
<dbReference type="Pfam" id="PF03770">
    <property type="entry name" value="IPK"/>
    <property type="match status" value="1"/>
</dbReference>
<dbReference type="OMA" id="CRAEMFL"/>
<protein>
    <recommendedName>
        <fullName evidence="4">Kinase</fullName>
        <ecNumber evidence="4">2.7.-.-</ecNumber>
    </recommendedName>
</protein>
<dbReference type="EMBL" id="PZQS01000010">
    <property type="protein sequence ID" value="PVD23827.1"/>
    <property type="molecule type" value="Genomic_DNA"/>
</dbReference>
<keyword evidence="7" id="KW-1185">Reference proteome</keyword>
<evidence type="ECO:0000256" key="4">
    <source>
        <dbReference type="RuleBase" id="RU363090"/>
    </source>
</evidence>
<evidence type="ECO:0000256" key="2">
    <source>
        <dbReference type="ARBA" id="ARBA00022679"/>
    </source>
</evidence>
<dbReference type="Gene3D" id="3.30.470.160">
    <property type="entry name" value="Inositol polyphosphate kinase"/>
    <property type="match status" value="1"/>
</dbReference>
<dbReference type="GO" id="GO:0005737">
    <property type="term" value="C:cytoplasm"/>
    <property type="evidence" value="ECO:0007669"/>
    <property type="project" value="TreeGrafter"/>
</dbReference>
<evidence type="ECO:0000313" key="7">
    <source>
        <dbReference type="Proteomes" id="UP000245119"/>
    </source>
</evidence>
<dbReference type="STRING" id="400727.A0A2T7NRN2"/>
<dbReference type="OrthoDB" id="2573163at2759"/>
<accession>A0A2T7NRN2</accession>
<dbReference type="AlphaFoldDB" id="A0A2T7NRN2"/>
<name>A0A2T7NRN2_POMCA</name>
<dbReference type="SUPFAM" id="SSF56104">
    <property type="entry name" value="SAICAR synthase-like"/>
    <property type="match status" value="1"/>
</dbReference>
<comment type="caution">
    <text evidence="6">The sequence shown here is derived from an EMBL/GenBank/DDBJ whole genome shotgun (WGS) entry which is preliminary data.</text>
</comment>
<sequence length="494" mass="55148">MRLRERTDMDQPAVLLQPFGHQVAGQASMLSVDANTVCKPLIAREHFVYRTMPQKLVPFTPQYKGVLHVHLQDEDGLIRLVGYPSESDRPAQDGFSSEHTNDKHLRKLSDFSGNCPKDGLLTAPCDFSSRTSSPVSISSEQDSPVMWDLDQPALPSRMSSGQEKIDEEKAATEDGVVTEEEGTSKDTRITTNLQNFQPLNPWSLSLHTRLLDKMRKSTPSSSGCPFLLLENVVAHLTYPCILDLKVGSRLHGDDASPKKIASQSQKCSSTTSRTLGLRLCGMQVYQVDTGVYKSRDKYFGRTLTESTFIDVLRDFLHNGQCLRRELLQHVLTRLGDLQKCLKELNSYRFYASSLLIMYDGHYPQGAPNRSCFQQHAADDKMTPGSSYASLLQENTINGASNHDDIASPVAEPHTPFAQITSDLECTSDDRSTELPVFLDPSLAVDVRMIDFAHTTHSGFVNDSIIHEGPDLDYIKGLENLIFLFMDIQKEATQM</sequence>
<gene>
    <name evidence="6" type="ORF">C0Q70_17101</name>
</gene>
<reference evidence="6 7" key="1">
    <citation type="submission" date="2018-04" db="EMBL/GenBank/DDBJ databases">
        <title>The genome of golden apple snail Pomacea canaliculata provides insight into stress tolerance and invasive adaptation.</title>
        <authorList>
            <person name="Liu C."/>
            <person name="Liu B."/>
            <person name="Ren Y."/>
            <person name="Zhang Y."/>
            <person name="Wang H."/>
            <person name="Li S."/>
            <person name="Jiang F."/>
            <person name="Yin L."/>
            <person name="Zhang G."/>
            <person name="Qian W."/>
            <person name="Fan W."/>
        </authorList>
    </citation>
    <scope>NUCLEOTIDE SEQUENCE [LARGE SCALE GENOMIC DNA]</scope>
    <source>
        <strain evidence="6">SZHN2017</strain>
        <tissue evidence="6">Muscle</tissue>
    </source>
</reference>
<evidence type="ECO:0000313" key="6">
    <source>
        <dbReference type="EMBL" id="PVD23827.1"/>
    </source>
</evidence>
<dbReference type="GO" id="GO:0000828">
    <property type="term" value="F:inositol hexakisphosphate kinase activity"/>
    <property type="evidence" value="ECO:0007669"/>
    <property type="project" value="TreeGrafter"/>
</dbReference>
<evidence type="ECO:0000256" key="1">
    <source>
        <dbReference type="ARBA" id="ARBA00007374"/>
    </source>
</evidence>
<dbReference type="GO" id="GO:0046854">
    <property type="term" value="P:phosphatidylinositol phosphate biosynthetic process"/>
    <property type="evidence" value="ECO:0007669"/>
    <property type="project" value="TreeGrafter"/>
</dbReference>
<proteinExistence type="inferred from homology"/>
<dbReference type="PANTHER" id="PTHR12400:SF21">
    <property type="entry name" value="KINASE"/>
    <property type="match status" value="1"/>
</dbReference>
<dbReference type="PANTHER" id="PTHR12400">
    <property type="entry name" value="INOSITOL POLYPHOSPHATE KINASE"/>
    <property type="match status" value="1"/>
</dbReference>
<feature type="compositionally biased region" description="Low complexity" evidence="5">
    <location>
        <begin position="128"/>
        <end position="139"/>
    </location>
</feature>
<dbReference type="InterPro" id="IPR005522">
    <property type="entry name" value="IPK"/>
</dbReference>
<evidence type="ECO:0000256" key="3">
    <source>
        <dbReference type="ARBA" id="ARBA00022777"/>
    </source>
</evidence>
<dbReference type="EC" id="2.7.-.-" evidence="4"/>
<dbReference type="GO" id="GO:0032958">
    <property type="term" value="P:inositol phosphate biosynthetic process"/>
    <property type="evidence" value="ECO:0007669"/>
    <property type="project" value="InterPro"/>
</dbReference>
<keyword evidence="3 4" id="KW-0418">Kinase</keyword>